<gene>
    <name evidence="2" type="ORF">RM549_09710</name>
</gene>
<feature type="coiled-coil region" evidence="1">
    <location>
        <begin position="258"/>
        <end position="303"/>
    </location>
</feature>
<evidence type="ECO:0000313" key="2">
    <source>
        <dbReference type="EMBL" id="MDT0690059.1"/>
    </source>
</evidence>
<organism evidence="2 3">
    <name type="scientific">Autumnicola patrickiae</name>
    <dbReference type="NCBI Taxonomy" id="3075591"/>
    <lineage>
        <taxon>Bacteria</taxon>
        <taxon>Pseudomonadati</taxon>
        <taxon>Bacteroidota</taxon>
        <taxon>Flavobacteriia</taxon>
        <taxon>Flavobacteriales</taxon>
        <taxon>Flavobacteriaceae</taxon>
        <taxon>Autumnicola</taxon>
    </lineage>
</organism>
<proteinExistence type="predicted"/>
<evidence type="ECO:0008006" key="4">
    <source>
        <dbReference type="Google" id="ProtNLM"/>
    </source>
</evidence>
<sequence>MKTEFDRQEFFNLCWEKSIAWFCENYLLSYREFKNISTKYQIPLPPNGYWMKRKFGKEINKPDLPKTYHGPSKIHLVLRTKENSRKPKTAEKLQRIDSNSESYVLEVPKKLPKNPDPIIQEMLSDNPKKHPVVNNIWDYTKRYNYGRISVSASIKPYKRALCFLNTFIKVMKTRGHYFLFIYERAYIVIEGIEIAIRMRERSKRVYETEKSGYRTSKLVPIGLLTIITGEYFYKKEWQETPTRSLAEKLPLIITYLEKMAKQERIRKVENEKRLKEQAIKKKKEEARKKLQTEEIEKLRFIKQKSDLWHEANKIRDFLKACDENENLTEEMKKLVIFGYKKVDWLNPLISSKDELFDDLDPHKLLEEIKS</sequence>
<keyword evidence="1" id="KW-0175">Coiled coil</keyword>
<evidence type="ECO:0000256" key="1">
    <source>
        <dbReference type="SAM" id="Coils"/>
    </source>
</evidence>
<accession>A0ABU3E2Z8</accession>
<name>A0ABU3E2Z8_9FLAO</name>
<evidence type="ECO:0000313" key="3">
    <source>
        <dbReference type="Proteomes" id="UP001261624"/>
    </source>
</evidence>
<reference evidence="2 3" key="1">
    <citation type="submission" date="2023-09" db="EMBL/GenBank/DDBJ databases">
        <authorList>
            <person name="Rey-Velasco X."/>
        </authorList>
    </citation>
    <scope>NUCLEOTIDE SEQUENCE [LARGE SCALE GENOMIC DNA]</scope>
    <source>
        <strain evidence="2 3">F188</strain>
    </source>
</reference>
<comment type="caution">
    <text evidence="2">The sequence shown here is derived from an EMBL/GenBank/DDBJ whole genome shotgun (WGS) entry which is preliminary data.</text>
</comment>
<keyword evidence="3" id="KW-1185">Reference proteome</keyword>
<dbReference type="RefSeq" id="WP_311684184.1">
    <property type="nucleotide sequence ID" value="NZ_JAVRHM010000009.1"/>
</dbReference>
<dbReference type="EMBL" id="JAVRHM010000009">
    <property type="protein sequence ID" value="MDT0690059.1"/>
    <property type="molecule type" value="Genomic_DNA"/>
</dbReference>
<protein>
    <recommendedName>
        <fullName evidence="4">Transposase</fullName>
    </recommendedName>
</protein>
<dbReference type="Proteomes" id="UP001261624">
    <property type="component" value="Unassembled WGS sequence"/>
</dbReference>